<accession>A0A9Q0PQM5</accession>
<comment type="caution">
    <text evidence="1">The sequence shown here is derived from an EMBL/GenBank/DDBJ whole genome shotgun (WGS) entry which is preliminary data.</text>
</comment>
<protein>
    <submittedName>
        <fullName evidence="1">Uncharacterized protein</fullName>
    </submittedName>
</protein>
<gene>
    <name evidence="1" type="ORF">OIU79_014377</name>
</gene>
<keyword evidence="2" id="KW-1185">Reference proteome</keyword>
<reference evidence="1" key="2">
    <citation type="journal article" date="2023" name="Int. J. Mol. Sci.">
        <title>De Novo Assembly and Annotation of 11 Diverse Shrub Willow (Salix) Genomes Reveals Novel Gene Organization in Sex-Linked Regions.</title>
        <authorList>
            <person name="Hyden B."/>
            <person name="Feng K."/>
            <person name="Yates T.B."/>
            <person name="Jawdy S."/>
            <person name="Cereghino C."/>
            <person name="Smart L.B."/>
            <person name="Muchero W."/>
        </authorList>
    </citation>
    <scope>NUCLEOTIDE SEQUENCE</scope>
    <source>
        <tissue evidence="1">Shoot tip</tissue>
    </source>
</reference>
<name>A0A9Q0PQM5_SALPP</name>
<dbReference type="AlphaFoldDB" id="A0A9Q0PQM5"/>
<evidence type="ECO:0000313" key="2">
    <source>
        <dbReference type="Proteomes" id="UP001151532"/>
    </source>
</evidence>
<dbReference type="Proteomes" id="UP001151532">
    <property type="component" value="Chromosome 9"/>
</dbReference>
<organism evidence="1 2">
    <name type="scientific">Salix purpurea</name>
    <name type="common">Purple osier willow</name>
    <dbReference type="NCBI Taxonomy" id="77065"/>
    <lineage>
        <taxon>Eukaryota</taxon>
        <taxon>Viridiplantae</taxon>
        <taxon>Streptophyta</taxon>
        <taxon>Embryophyta</taxon>
        <taxon>Tracheophyta</taxon>
        <taxon>Spermatophyta</taxon>
        <taxon>Magnoliopsida</taxon>
        <taxon>eudicotyledons</taxon>
        <taxon>Gunneridae</taxon>
        <taxon>Pentapetalae</taxon>
        <taxon>rosids</taxon>
        <taxon>fabids</taxon>
        <taxon>Malpighiales</taxon>
        <taxon>Salicaceae</taxon>
        <taxon>Saliceae</taxon>
        <taxon>Salix</taxon>
    </lineage>
</organism>
<evidence type="ECO:0000313" key="1">
    <source>
        <dbReference type="EMBL" id="KAJ6692608.1"/>
    </source>
</evidence>
<reference evidence="1" key="1">
    <citation type="submission" date="2022-11" db="EMBL/GenBank/DDBJ databases">
        <authorList>
            <person name="Hyden B.L."/>
            <person name="Feng K."/>
            <person name="Yates T."/>
            <person name="Jawdy S."/>
            <person name="Smart L.B."/>
            <person name="Muchero W."/>
        </authorList>
    </citation>
    <scope>NUCLEOTIDE SEQUENCE</scope>
    <source>
        <tissue evidence="1">Shoot tip</tissue>
    </source>
</reference>
<proteinExistence type="predicted"/>
<sequence length="69" mass="7999">MQENCFSISKREALQSTNTSLIYFHRRLYTTYGHFFPSLFHHQGTNLSISKQTVVSDIVVSLRTTLISF</sequence>
<dbReference type="EMBL" id="JAPFFK010000018">
    <property type="protein sequence ID" value="KAJ6692608.1"/>
    <property type="molecule type" value="Genomic_DNA"/>
</dbReference>